<gene>
    <name evidence="2" type="ORF">A2U01_0003447</name>
</gene>
<dbReference type="EMBL" id="LXQA010003962">
    <property type="protein sequence ID" value="MCH82636.1"/>
    <property type="molecule type" value="Genomic_DNA"/>
</dbReference>
<dbReference type="CDD" id="cd04480">
    <property type="entry name" value="RPA1_DBD_A_like"/>
    <property type="match status" value="1"/>
</dbReference>
<accession>A0A392M5M3</accession>
<dbReference type="InterPro" id="IPR003871">
    <property type="entry name" value="RFA1B/D_OB_1st"/>
</dbReference>
<organism evidence="2 3">
    <name type="scientific">Trifolium medium</name>
    <dbReference type="NCBI Taxonomy" id="97028"/>
    <lineage>
        <taxon>Eukaryota</taxon>
        <taxon>Viridiplantae</taxon>
        <taxon>Streptophyta</taxon>
        <taxon>Embryophyta</taxon>
        <taxon>Tracheophyta</taxon>
        <taxon>Spermatophyta</taxon>
        <taxon>Magnoliopsida</taxon>
        <taxon>eudicotyledons</taxon>
        <taxon>Gunneridae</taxon>
        <taxon>Pentapetalae</taxon>
        <taxon>rosids</taxon>
        <taxon>fabids</taxon>
        <taxon>Fabales</taxon>
        <taxon>Fabaceae</taxon>
        <taxon>Papilionoideae</taxon>
        <taxon>50 kb inversion clade</taxon>
        <taxon>NPAAA clade</taxon>
        <taxon>Hologalegina</taxon>
        <taxon>IRL clade</taxon>
        <taxon>Trifolieae</taxon>
        <taxon>Trifolium</taxon>
    </lineage>
</organism>
<evidence type="ECO:0000313" key="2">
    <source>
        <dbReference type="EMBL" id="MCH82636.1"/>
    </source>
</evidence>
<dbReference type="Proteomes" id="UP000265520">
    <property type="component" value="Unassembled WGS sequence"/>
</dbReference>
<evidence type="ECO:0000313" key="3">
    <source>
        <dbReference type="Proteomes" id="UP000265520"/>
    </source>
</evidence>
<protein>
    <submittedName>
        <fullName evidence="2">Replication factor-a protein 1 (Rpa1) family protein</fullName>
    </submittedName>
</protein>
<comment type="caution">
    <text evidence="2">The sequence shown here is derived from an EMBL/GenBank/DDBJ whole genome shotgun (WGS) entry which is preliminary data.</text>
</comment>
<reference evidence="2 3" key="1">
    <citation type="journal article" date="2018" name="Front. Plant Sci.">
        <title>Red Clover (Trifolium pratense) and Zigzag Clover (T. medium) - A Picture of Genomic Similarities and Differences.</title>
        <authorList>
            <person name="Dluhosova J."/>
            <person name="Istvanek J."/>
            <person name="Nedelnik J."/>
            <person name="Repkova J."/>
        </authorList>
    </citation>
    <scope>NUCLEOTIDE SEQUENCE [LARGE SCALE GENOMIC DNA]</scope>
    <source>
        <strain evidence="3">cv. 10/8</strain>
        <tissue evidence="2">Leaf</tissue>
    </source>
</reference>
<sequence length="373" mass="42582">MQLIMDETSNQSELGTLKGDQCGNSSSNIFSNSLDQIISRPFDEIRQIHLDKEVWKFAVRIVNLWTVKRFSNEEHLEMVVMDANCDRVQIVMPAKFLSSWKDKLEEYDTYIMNNFKVAPNDLLYRGCDNPFKLLWLDGTVITKEFFPSIPETHFFFKDFAEIHDGDYHPDEVHDLIGVVHEITYHQRNVNKTPSVKFVLKDAIGKLLDCQLWDNHARTFVSNVDHVVNGSPRVVIIRNAFLQYAFVQLQCQGIGTLLYNPEDYVDSEILSLKQINVLNQETSCVTIATTNKLIVSSTGWTYEGCAWCSKSVSISNGQLKCVNGHVNTVVTPRYKVEIEVVHQDDKSTFVFFDAECSNFLGISALELGNNMNDV</sequence>
<feature type="domain" description="Replication protein A 70 kDa DNA-binding subunit B/D first OB fold" evidence="1">
    <location>
        <begin position="42"/>
        <end position="143"/>
    </location>
</feature>
<dbReference type="PANTHER" id="PTHR47165:SF4">
    <property type="entry name" value="OS03G0429900 PROTEIN"/>
    <property type="match status" value="1"/>
</dbReference>
<dbReference type="SUPFAM" id="SSF50249">
    <property type="entry name" value="Nucleic acid-binding proteins"/>
    <property type="match status" value="3"/>
</dbReference>
<keyword evidence="3" id="KW-1185">Reference proteome</keyword>
<dbReference type="InterPro" id="IPR012340">
    <property type="entry name" value="NA-bd_OB-fold"/>
</dbReference>
<dbReference type="Pfam" id="PF02721">
    <property type="entry name" value="DUF223"/>
    <property type="match status" value="1"/>
</dbReference>
<dbReference type="AlphaFoldDB" id="A0A392M5M3"/>
<dbReference type="Gene3D" id="2.40.50.140">
    <property type="entry name" value="Nucleic acid-binding proteins"/>
    <property type="match status" value="2"/>
</dbReference>
<evidence type="ECO:0000259" key="1">
    <source>
        <dbReference type="Pfam" id="PF02721"/>
    </source>
</evidence>
<dbReference type="PANTHER" id="PTHR47165">
    <property type="entry name" value="OS03G0429900 PROTEIN"/>
    <property type="match status" value="1"/>
</dbReference>
<name>A0A392M5M3_9FABA</name>
<proteinExistence type="predicted"/>